<name>A0AAV8S5H8_9ROSI</name>
<organism evidence="1 2">
    <name type="scientific">Erythroxylum novogranatense</name>
    <dbReference type="NCBI Taxonomy" id="1862640"/>
    <lineage>
        <taxon>Eukaryota</taxon>
        <taxon>Viridiplantae</taxon>
        <taxon>Streptophyta</taxon>
        <taxon>Embryophyta</taxon>
        <taxon>Tracheophyta</taxon>
        <taxon>Spermatophyta</taxon>
        <taxon>Magnoliopsida</taxon>
        <taxon>eudicotyledons</taxon>
        <taxon>Gunneridae</taxon>
        <taxon>Pentapetalae</taxon>
        <taxon>rosids</taxon>
        <taxon>fabids</taxon>
        <taxon>Malpighiales</taxon>
        <taxon>Erythroxylaceae</taxon>
        <taxon>Erythroxylum</taxon>
    </lineage>
</organism>
<protein>
    <submittedName>
        <fullName evidence="1">Uncharacterized protein</fullName>
    </submittedName>
</protein>
<sequence>MLGDPILINDQSGDSKRLCCCVVLLCDSVRPCFSVMYHVCVHLLRWNSLSILSTRFSPSSVYQLREFEVLQVSPFL</sequence>
<dbReference type="AlphaFoldDB" id="A0AAV8S5H8"/>
<proteinExistence type="predicted"/>
<dbReference type="EMBL" id="JAIWQS010000192">
    <property type="protein sequence ID" value="KAJ8747333.1"/>
    <property type="molecule type" value="Genomic_DNA"/>
</dbReference>
<comment type="caution">
    <text evidence="1">The sequence shown here is derived from an EMBL/GenBank/DDBJ whole genome shotgun (WGS) entry which is preliminary data.</text>
</comment>
<accession>A0AAV8S5H8</accession>
<keyword evidence="2" id="KW-1185">Reference proteome</keyword>
<evidence type="ECO:0000313" key="2">
    <source>
        <dbReference type="Proteomes" id="UP001159364"/>
    </source>
</evidence>
<gene>
    <name evidence="1" type="ORF">K2173_013137</name>
</gene>
<evidence type="ECO:0000313" key="1">
    <source>
        <dbReference type="EMBL" id="KAJ8747333.1"/>
    </source>
</evidence>
<dbReference type="Proteomes" id="UP001159364">
    <property type="component" value="Unassembled WGS sequence"/>
</dbReference>
<reference evidence="1 2" key="1">
    <citation type="submission" date="2021-09" db="EMBL/GenBank/DDBJ databases">
        <title>Genomic insights and catalytic innovation underlie evolution of tropane alkaloids biosynthesis.</title>
        <authorList>
            <person name="Wang Y.-J."/>
            <person name="Tian T."/>
            <person name="Huang J.-P."/>
            <person name="Huang S.-X."/>
        </authorList>
    </citation>
    <scope>NUCLEOTIDE SEQUENCE [LARGE SCALE GENOMIC DNA]</scope>
    <source>
        <strain evidence="1">KIB-2018</strain>
        <tissue evidence="1">Leaf</tissue>
    </source>
</reference>